<gene>
    <name evidence="1" type="ORF">DIATSA_LOCUS6689</name>
</gene>
<sequence>MDPWGSEVKAAVVESKFEDDFTSLSQNFVKLSDSAEYLAILENDGWTQESVHFPDGSGVALPVQYAAAAEWHRSGYRTRLDVSNQGPHGTSAQ</sequence>
<evidence type="ECO:0000313" key="2">
    <source>
        <dbReference type="Proteomes" id="UP001153714"/>
    </source>
</evidence>
<reference evidence="1" key="2">
    <citation type="submission" date="2022-10" db="EMBL/GenBank/DDBJ databases">
        <authorList>
            <consortium name="ENA_rothamsted_submissions"/>
            <consortium name="culmorum"/>
            <person name="King R."/>
        </authorList>
    </citation>
    <scope>NUCLEOTIDE SEQUENCE</scope>
</reference>
<keyword evidence="2" id="KW-1185">Reference proteome</keyword>
<accession>A0A9N9R3M9</accession>
<dbReference type="AlphaFoldDB" id="A0A9N9R3M9"/>
<protein>
    <submittedName>
        <fullName evidence="1">Uncharacterized protein</fullName>
    </submittedName>
</protein>
<organism evidence="1 2">
    <name type="scientific">Diatraea saccharalis</name>
    <name type="common">sugarcane borer</name>
    <dbReference type="NCBI Taxonomy" id="40085"/>
    <lineage>
        <taxon>Eukaryota</taxon>
        <taxon>Metazoa</taxon>
        <taxon>Ecdysozoa</taxon>
        <taxon>Arthropoda</taxon>
        <taxon>Hexapoda</taxon>
        <taxon>Insecta</taxon>
        <taxon>Pterygota</taxon>
        <taxon>Neoptera</taxon>
        <taxon>Endopterygota</taxon>
        <taxon>Lepidoptera</taxon>
        <taxon>Glossata</taxon>
        <taxon>Ditrysia</taxon>
        <taxon>Pyraloidea</taxon>
        <taxon>Crambidae</taxon>
        <taxon>Crambinae</taxon>
        <taxon>Diatraea</taxon>
    </lineage>
</organism>
<reference evidence="1" key="1">
    <citation type="submission" date="2021-12" db="EMBL/GenBank/DDBJ databases">
        <authorList>
            <person name="King R."/>
        </authorList>
    </citation>
    <scope>NUCLEOTIDE SEQUENCE</scope>
</reference>
<dbReference type="OrthoDB" id="5982503at2759"/>
<dbReference type="Proteomes" id="UP001153714">
    <property type="component" value="Chromosome 2"/>
</dbReference>
<proteinExistence type="predicted"/>
<dbReference type="EMBL" id="OU893333">
    <property type="protein sequence ID" value="CAG9788911.1"/>
    <property type="molecule type" value="Genomic_DNA"/>
</dbReference>
<name>A0A9N9R3M9_9NEOP</name>
<evidence type="ECO:0000313" key="1">
    <source>
        <dbReference type="EMBL" id="CAG9788911.1"/>
    </source>
</evidence>